<dbReference type="Proteomes" id="UP000031549">
    <property type="component" value="Unassembled WGS sequence"/>
</dbReference>
<protein>
    <recommendedName>
        <fullName evidence="3">General stress protein 17M-like domain-containing protein</fullName>
    </recommendedName>
</protein>
<comment type="caution">
    <text evidence="1">The sequence shown here is derived from an EMBL/GenBank/DDBJ whole genome shotgun (WGS) entry which is preliminary data.</text>
</comment>
<reference evidence="1 2" key="1">
    <citation type="journal article" date="2015" name="Genome Announc.">
        <title>Draft Genome Sequence of Cyanobacterium Hassallia byssoidea Strain VB512170, Isolated from Monuments in India.</title>
        <authorList>
            <person name="Singh D."/>
            <person name="Chandrababunaidu M.M."/>
            <person name="Panda A."/>
            <person name="Sen D."/>
            <person name="Bhattacharyya S."/>
            <person name="Adhikary S.P."/>
            <person name="Tripathy S."/>
        </authorList>
    </citation>
    <scope>NUCLEOTIDE SEQUENCE [LARGE SCALE GENOMIC DNA]</scope>
    <source>
        <strain evidence="1 2">VB512170</strain>
    </source>
</reference>
<gene>
    <name evidence="1" type="ORF">PI95_032020</name>
</gene>
<sequence>MVFTTCKYAVGIFSIRQDVEAALGELKNAGFSLEKVSLLTNAWIKSAMGEEDSISSALAKRGIPEERAKFYKSQLFQGNFLLVLENVKDEIDDAKAILQQRGIQEWGVYHKKVRSGWGNKGNKVSV</sequence>
<dbReference type="EMBL" id="JTCM02000147">
    <property type="protein sequence ID" value="NEU77003.1"/>
    <property type="molecule type" value="Genomic_DNA"/>
</dbReference>
<name>A0A846HIZ0_9CYAN</name>
<keyword evidence="2" id="KW-1185">Reference proteome</keyword>
<organism evidence="1 2">
    <name type="scientific">Hassallia byssoidea VB512170</name>
    <dbReference type="NCBI Taxonomy" id="1304833"/>
    <lineage>
        <taxon>Bacteria</taxon>
        <taxon>Bacillati</taxon>
        <taxon>Cyanobacteriota</taxon>
        <taxon>Cyanophyceae</taxon>
        <taxon>Nostocales</taxon>
        <taxon>Tolypothrichaceae</taxon>
        <taxon>Hassallia</taxon>
    </lineage>
</organism>
<accession>A0A846HIZ0</accession>
<proteinExistence type="predicted"/>
<evidence type="ECO:0008006" key="3">
    <source>
        <dbReference type="Google" id="ProtNLM"/>
    </source>
</evidence>
<dbReference type="AlphaFoldDB" id="A0A846HIZ0"/>
<dbReference type="RefSeq" id="WP_039752404.1">
    <property type="nucleotide sequence ID" value="NZ_JTCM02000147.1"/>
</dbReference>
<evidence type="ECO:0000313" key="1">
    <source>
        <dbReference type="EMBL" id="NEU77003.1"/>
    </source>
</evidence>
<evidence type="ECO:0000313" key="2">
    <source>
        <dbReference type="Proteomes" id="UP000031549"/>
    </source>
</evidence>